<gene>
    <name evidence="1" type="ORF">CHR55_26470</name>
</gene>
<dbReference type="EMBL" id="NOVD01000032">
    <property type="protein sequence ID" value="PCK24332.1"/>
    <property type="molecule type" value="Genomic_DNA"/>
</dbReference>
<dbReference type="AlphaFoldDB" id="A0A069J929"/>
<accession>A0A069J929</accession>
<evidence type="ECO:0000313" key="2">
    <source>
        <dbReference type="Proteomes" id="UP000230886"/>
    </source>
</evidence>
<organism evidence="1 2">
    <name type="scientific">Rhodococcus qingshengii</name>
    <dbReference type="NCBI Taxonomy" id="334542"/>
    <lineage>
        <taxon>Bacteria</taxon>
        <taxon>Bacillati</taxon>
        <taxon>Actinomycetota</taxon>
        <taxon>Actinomycetes</taxon>
        <taxon>Mycobacteriales</taxon>
        <taxon>Nocardiaceae</taxon>
        <taxon>Rhodococcus</taxon>
        <taxon>Rhodococcus erythropolis group</taxon>
    </lineage>
</organism>
<reference evidence="1 2" key="1">
    <citation type="submission" date="2017-07" db="EMBL/GenBank/DDBJ databases">
        <title>Draft sequence of Rhodococcus enclensis 23b-28.</title>
        <authorList>
            <person name="Besaury L."/>
            <person name="Sancelme M."/>
            <person name="Amato P."/>
            <person name="Lallement A."/>
            <person name="Delort A.-M."/>
        </authorList>
    </citation>
    <scope>NUCLEOTIDE SEQUENCE [LARGE SCALE GENOMIC DNA]</scope>
    <source>
        <strain evidence="1 2">23b-28</strain>
    </source>
</reference>
<proteinExistence type="predicted"/>
<accession>A0A2A5J4P3</accession>
<dbReference type="Proteomes" id="UP000230886">
    <property type="component" value="Unassembled WGS sequence"/>
</dbReference>
<dbReference type="RefSeq" id="WP_042925487.1">
    <property type="nucleotide sequence ID" value="NZ_JBHVWJ010000024.1"/>
</dbReference>
<evidence type="ECO:0000313" key="1">
    <source>
        <dbReference type="EMBL" id="PCK24332.1"/>
    </source>
</evidence>
<sequence>MPAQAWVTLIVGVVAIVGVLLTWWQKNTADRRSEWWRRTTWAFERTFSESDTEAELGWKVLGTLVASTLATKADSDIVQVIAEHTALGNDSDDEVDEDGTEEDI</sequence>
<comment type="caution">
    <text evidence="1">The sequence shown here is derived from an EMBL/GenBank/DDBJ whole genome shotgun (WGS) entry which is preliminary data.</text>
</comment>
<protein>
    <submittedName>
        <fullName evidence="1">Uncharacterized protein</fullName>
    </submittedName>
</protein>
<name>A0A069J929_RHOSG</name>